<dbReference type="InterPro" id="IPR021462">
    <property type="entry name" value="DUF3114"/>
</dbReference>
<dbReference type="AlphaFoldDB" id="R2T6I8"/>
<dbReference type="PATRIC" id="fig|1158609.3.peg.707"/>
<evidence type="ECO:0000313" key="1">
    <source>
        <dbReference type="EMBL" id="EOI02998.1"/>
    </source>
</evidence>
<proteinExistence type="predicted"/>
<keyword evidence="4" id="KW-1185">Reference proteome</keyword>
<protein>
    <recommendedName>
        <fullName evidence="5">DUF3114 domain-containing protein</fullName>
    </recommendedName>
</protein>
<gene>
    <name evidence="2" type="ORF">I586_01123</name>
    <name evidence="1" type="ORF">UAY_00743</name>
</gene>
<dbReference type="Proteomes" id="UP000014157">
    <property type="component" value="Unassembled WGS sequence"/>
</dbReference>
<dbReference type="EMBL" id="ASWB01000001">
    <property type="protein sequence ID" value="EOT74125.1"/>
    <property type="molecule type" value="Genomic_DNA"/>
</dbReference>
<accession>R2T6I8</accession>
<dbReference type="RefSeq" id="WP_010764142.1">
    <property type="nucleotide sequence ID" value="NZ_ASWB01000001.1"/>
</dbReference>
<name>R2T6I8_9ENTE</name>
<evidence type="ECO:0000313" key="3">
    <source>
        <dbReference type="Proteomes" id="UP000013781"/>
    </source>
</evidence>
<dbReference type="HOGENOM" id="CLU_084435_0_0_9"/>
<dbReference type="eggNOG" id="ENOG503357U">
    <property type="taxonomic scope" value="Bacteria"/>
</dbReference>
<dbReference type="OrthoDB" id="2185727at2"/>
<dbReference type="EMBL" id="AJAS01000008">
    <property type="protein sequence ID" value="EOI02998.1"/>
    <property type="molecule type" value="Genomic_DNA"/>
</dbReference>
<evidence type="ECO:0008006" key="5">
    <source>
        <dbReference type="Google" id="ProtNLM"/>
    </source>
</evidence>
<reference evidence="2 4" key="2">
    <citation type="submission" date="2013-03" db="EMBL/GenBank/DDBJ databases">
        <title>The Genome Sequence of Enterococcus moraviensis BAA-383 (PacBio/Illumina hybrid assembly).</title>
        <authorList>
            <consortium name="The Broad Institute Genomics Platform"/>
            <consortium name="The Broad Institute Genome Sequencing Center for Infectious Disease"/>
            <person name="Earl A."/>
            <person name="Russ C."/>
            <person name="Gilmore M."/>
            <person name="Surin D."/>
            <person name="Walker B."/>
            <person name="Young S."/>
            <person name="Zeng Q."/>
            <person name="Gargeya S."/>
            <person name="Fitzgerald M."/>
            <person name="Haas B."/>
            <person name="Abouelleil A."/>
            <person name="Allen A.W."/>
            <person name="Alvarado L."/>
            <person name="Arachchi H.M."/>
            <person name="Berlin A.M."/>
            <person name="Chapman S.B."/>
            <person name="Gainer-Dewar J."/>
            <person name="Goldberg J."/>
            <person name="Griggs A."/>
            <person name="Gujja S."/>
            <person name="Hansen M."/>
            <person name="Howarth C."/>
            <person name="Imamovic A."/>
            <person name="Ireland A."/>
            <person name="Larimer J."/>
            <person name="McCowan C."/>
            <person name="Murphy C."/>
            <person name="Pearson M."/>
            <person name="Poon T.W."/>
            <person name="Priest M."/>
            <person name="Roberts A."/>
            <person name="Saif S."/>
            <person name="Shea T."/>
            <person name="Sisk P."/>
            <person name="Sykes S."/>
            <person name="Wortman J."/>
            <person name="Nusbaum C."/>
            <person name="Birren B."/>
        </authorList>
    </citation>
    <scope>NUCLEOTIDE SEQUENCE [LARGE SCALE GENOMIC DNA]</scope>
    <source>
        <strain evidence="2 4">ATCC BAA-383</strain>
    </source>
</reference>
<dbReference type="Pfam" id="PF11311">
    <property type="entry name" value="DUF3114"/>
    <property type="match status" value="1"/>
</dbReference>
<reference evidence="1 3" key="1">
    <citation type="submission" date="2013-02" db="EMBL/GenBank/DDBJ databases">
        <title>The Genome Sequence of Enterococcus moraviensis BAA-383.</title>
        <authorList>
            <consortium name="The Broad Institute Genome Sequencing Platform"/>
            <consortium name="The Broad Institute Genome Sequencing Center for Infectious Disease"/>
            <person name="Earl A.M."/>
            <person name="Gilmore M.S."/>
            <person name="Lebreton F."/>
            <person name="Walker B."/>
            <person name="Young S.K."/>
            <person name="Zeng Q."/>
            <person name="Gargeya S."/>
            <person name="Fitzgerald M."/>
            <person name="Haas B."/>
            <person name="Abouelleil A."/>
            <person name="Alvarado L."/>
            <person name="Arachchi H.M."/>
            <person name="Berlin A.M."/>
            <person name="Chapman S.B."/>
            <person name="Dewar J."/>
            <person name="Goldberg J."/>
            <person name="Griggs A."/>
            <person name="Gujja S."/>
            <person name="Hansen M."/>
            <person name="Howarth C."/>
            <person name="Imamovic A."/>
            <person name="Larimer J."/>
            <person name="McCowan C."/>
            <person name="Murphy C."/>
            <person name="Neiman D."/>
            <person name="Pearson M."/>
            <person name="Priest M."/>
            <person name="Roberts A."/>
            <person name="Saif S."/>
            <person name="Shea T."/>
            <person name="Sisk P."/>
            <person name="Sykes S."/>
            <person name="Wortman J."/>
            <person name="Nusbaum C."/>
            <person name="Birren B."/>
        </authorList>
    </citation>
    <scope>NUCLEOTIDE SEQUENCE [LARGE SCALE GENOMIC DNA]</scope>
    <source>
        <strain evidence="1 3">ATCC BAA-383</strain>
    </source>
</reference>
<organism evidence="1 3">
    <name type="scientific">Enterococcus moraviensis ATCC BAA-383</name>
    <dbReference type="NCBI Taxonomy" id="1158609"/>
    <lineage>
        <taxon>Bacteria</taxon>
        <taxon>Bacillati</taxon>
        <taxon>Bacillota</taxon>
        <taxon>Bacilli</taxon>
        <taxon>Lactobacillales</taxon>
        <taxon>Enterococcaceae</taxon>
        <taxon>Enterococcus</taxon>
    </lineage>
</organism>
<dbReference type="STRING" id="155617.RV09_GL002749"/>
<evidence type="ECO:0000313" key="2">
    <source>
        <dbReference type="EMBL" id="EOT74125.1"/>
    </source>
</evidence>
<sequence length="345" mass="40723">MKESEFSSTDFNRITELQREGWDLAAIVVYIHKIKENKLKWDQELFLIGSEMYTEMFAQSELSAQEKVILVINHLGGYLNEVGDLQFEETKYRFYEQMPPGALFFSLYAKAVQQAYPNGLLIAKEDKTLSKIVLKKKYSTETKIHQFRNQLDKCTIEYVENYREKYDLQNDEAAIKMILGKNWFYADPHYHNRAQLGVVLLTDDIRKNNRTMTNKGLFKKLKTEGFYRKIVSADYHSEFIVDEAGQLLSQWSETVKRTDYFDCAIANGETFNYGERPRIDSFQTHDKLDGNPPRFLDTEKRNTIKKSWISPKDNWVYQLVRRLAEKGVRYKSRSEQKRQKKNNKS</sequence>
<comment type="caution">
    <text evidence="1">The sequence shown here is derived from an EMBL/GenBank/DDBJ whole genome shotgun (WGS) entry which is preliminary data.</text>
</comment>
<evidence type="ECO:0000313" key="4">
    <source>
        <dbReference type="Proteomes" id="UP000014157"/>
    </source>
</evidence>
<dbReference type="Proteomes" id="UP000013781">
    <property type="component" value="Unassembled WGS sequence"/>
</dbReference>